<dbReference type="PANTHER" id="PTHR12320:SF1">
    <property type="entry name" value="PROTEIN PHOSPHATASE PTC7 HOMOLOG"/>
    <property type="match status" value="1"/>
</dbReference>
<dbReference type="AlphaFoldDB" id="A0A642VDI8"/>
<feature type="compositionally biased region" description="Basic and acidic residues" evidence="2">
    <location>
        <begin position="73"/>
        <end position="83"/>
    </location>
</feature>
<accession>A0A642VDI8</accession>
<feature type="region of interest" description="Disordered" evidence="2">
    <location>
        <begin position="73"/>
        <end position="94"/>
    </location>
</feature>
<keyword evidence="1" id="KW-0464">Manganese</keyword>
<dbReference type="InterPro" id="IPR039123">
    <property type="entry name" value="PPTC7"/>
</dbReference>
<protein>
    <recommendedName>
        <fullName evidence="1">Protein phosphatase</fullName>
        <ecNumber evidence="1">3.1.3.16</ecNumber>
    </recommendedName>
</protein>
<feature type="domain" description="PPM-type phosphatase" evidence="3">
    <location>
        <begin position="78"/>
        <end position="369"/>
    </location>
</feature>
<reference evidence="4" key="1">
    <citation type="journal article" date="2019" name="G3 (Bethesda)">
        <title>Genome Assemblies of Two Rare Opportunistic Yeast Pathogens: Diutina rugosa (syn. Candida rugosa) and Trichomonascus ciferrii (syn. Candida ciferrii).</title>
        <authorList>
            <person name="Mixao V."/>
            <person name="Saus E."/>
            <person name="Hansen A.P."/>
            <person name="Lass-Florl C."/>
            <person name="Gabaldon T."/>
        </authorList>
    </citation>
    <scope>NUCLEOTIDE SEQUENCE</scope>
    <source>
        <strain evidence="4">CBS 4856</strain>
    </source>
</reference>
<dbReference type="EC" id="3.1.3.16" evidence="1"/>
<proteinExistence type="inferred from homology"/>
<evidence type="ECO:0000313" key="5">
    <source>
        <dbReference type="Proteomes" id="UP000761534"/>
    </source>
</evidence>
<dbReference type="GO" id="GO:0046872">
    <property type="term" value="F:metal ion binding"/>
    <property type="evidence" value="ECO:0007669"/>
    <property type="project" value="UniProtKB-UniRule"/>
</dbReference>
<dbReference type="SMART" id="SM00331">
    <property type="entry name" value="PP2C_SIG"/>
    <property type="match status" value="1"/>
</dbReference>
<comment type="cofactor">
    <cofactor evidence="1">
        <name>Mn(2+)</name>
        <dbReference type="ChEBI" id="CHEBI:29035"/>
    </cofactor>
</comment>
<dbReference type="Pfam" id="PF07228">
    <property type="entry name" value="SpoIIE"/>
    <property type="match status" value="1"/>
</dbReference>
<dbReference type="InterPro" id="IPR036457">
    <property type="entry name" value="PPM-type-like_dom_sf"/>
</dbReference>
<organism evidence="4 5">
    <name type="scientific">Trichomonascus ciferrii</name>
    <dbReference type="NCBI Taxonomy" id="44093"/>
    <lineage>
        <taxon>Eukaryota</taxon>
        <taxon>Fungi</taxon>
        <taxon>Dikarya</taxon>
        <taxon>Ascomycota</taxon>
        <taxon>Saccharomycotina</taxon>
        <taxon>Dipodascomycetes</taxon>
        <taxon>Dipodascales</taxon>
        <taxon>Trichomonascaceae</taxon>
        <taxon>Trichomonascus</taxon>
        <taxon>Trichomonascus ciferrii complex</taxon>
    </lineage>
</organism>
<gene>
    <name evidence="4" type="ORF">TRICI_000397</name>
</gene>
<evidence type="ECO:0000256" key="1">
    <source>
        <dbReference type="RuleBase" id="RU366020"/>
    </source>
</evidence>
<comment type="catalytic activity">
    <reaction evidence="1">
        <text>O-phospho-L-seryl-[protein] + H2O = L-seryl-[protein] + phosphate</text>
        <dbReference type="Rhea" id="RHEA:20629"/>
        <dbReference type="Rhea" id="RHEA-COMP:9863"/>
        <dbReference type="Rhea" id="RHEA-COMP:11604"/>
        <dbReference type="ChEBI" id="CHEBI:15377"/>
        <dbReference type="ChEBI" id="CHEBI:29999"/>
        <dbReference type="ChEBI" id="CHEBI:43474"/>
        <dbReference type="ChEBI" id="CHEBI:83421"/>
        <dbReference type="EC" id="3.1.3.16"/>
    </reaction>
</comment>
<dbReference type="EMBL" id="SWFS01000034">
    <property type="protein sequence ID" value="KAA8917448.1"/>
    <property type="molecule type" value="Genomic_DNA"/>
</dbReference>
<evidence type="ECO:0000313" key="4">
    <source>
        <dbReference type="EMBL" id="KAA8917448.1"/>
    </source>
</evidence>
<comment type="cofactor">
    <cofactor evidence="1">
        <name>Mg(2+)</name>
        <dbReference type="ChEBI" id="CHEBI:18420"/>
    </cofactor>
</comment>
<feature type="compositionally biased region" description="Basic and acidic residues" evidence="2">
    <location>
        <begin position="29"/>
        <end position="41"/>
    </location>
</feature>
<evidence type="ECO:0000256" key="2">
    <source>
        <dbReference type="SAM" id="MobiDB-lite"/>
    </source>
</evidence>
<sequence length="373" mass="40567">MLSRRSSTRLQHTFSAFKRGFHSSKRRGHTVEVESSEDHDGTVVTAQVHKAPPGPNDKLVFHMAEAYLPKVHDPLTEGKKPPEPKNGAGVRPESGQDSFFFTELDAGAKRGSIALGVADGVGGWSSVGVDPAEFAHSLCECMADKFKSQESQDESDSLEPLLPPLTVLSHAYERLKAEQRVVAGSCTACVGVASPVSGILQVANLGDSGYSIFRQGRLYRQSKPLLHTFNTPYQMAIIPDSLKIQNSQRIDDKPSDATLSTHTLQHGDVVVFATDGLIDNLFAHEILNVVTDTMTRTASWTYNKATGEIEPSDRMTGASELASALVKHAALYSMDTQRQTPFTQELKRHVNVTAYGGKPDDVTVVCLLVQKAH</sequence>
<keyword evidence="5" id="KW-1185">Reference proteome</keyword>
<comment type="catalytic activity">
    <reaction evidence="1">
        <text>O-phospho-L-threonyl-[protein] + H2O = L-threonyl-[protein] + phosphate</text>
        <dbReference type="Rhea" id="RHEA:47004"/>
        <dbReference type="Rhea" id="RHEA-COMP:11060"/>
        <dbReference type="Rhea" id="RHEA-COMP:11605"/>
        <dbReference type="ChEBI" id="CHEBI:15377"/>
        <dbReference type="ChEBI" id="CHEBI:30013"/>
        <dbReference type="ChEBI" id="CHEBI:43474"/>
        <dbReference type="ChEBI" id="CHEBI:61977"/>
        <dbReference type="EC" id="3.1.3.16"/>
    </reaction>
</comment>
<comment type="caution">
    <text evidence="4">The sequence shown here is derived from an EMBL/GenBank/DDBJ whole genome shotgun (WGS) entry which is preliminary data.</text>
</comment>
<feature type="region of interest" description="Disordered" evidence="2">
    <location>
        <begin position="20"/>
        <end position="41"/>
    </location>
</feature>
<dbReference type="PROSITE" id="PS51746">
    <property type="entry name" value="PPM_2"/>
    <property type="match status" value="1"/>
</dbReference>
<dbReference type="Proteomes" id="UP000761534">
    <property type="component" value="Unassembled WGS sequence"/>
</dbReference>
<keyword evidence="1" id="KW-0378">Hydrolase</keyword>
<dbReference type="Gene3D" id="3.60.40.10">
    <property type="entry name" value="PPM-type phosphatase domain"/>
    <property type="match status" value="1"/>
</dbReference>
<keyword evidence="1" id="KW-0904">Protein phosphatase</keyword>
<dbReference type="SUPFAM" id="SSF81606">
    <property type="entry name" value="PP2C-like"/>
    <property type="match status" value="1"/>
</dbReference>
<comment type="similarity">
    <text evidence="1">Belongs to the PP2C family.</text>
</comment>
<dbReference type="GO" id="GO:0004722">
    <property type="term" value="F:protein serine/threonine phosphatase activity"/>
    <property type="evidence" value="ECO:0007669"/>
    <property type="project" value="UniProtKB-EC"/>
</dbReference>
<keyword evidence="1" id="KW-0479">Metal-binding</keyword>
<dbReference type="VEuPathDB" id="FungiDB:TRICI_000397"/>
<name>A0A642VDI8_9ASCO</name>
<dbReference type="OrthoDB" id="60843at2759"/>
<dbReference type="InterPro" id="IPR001932">
    <property type="entry name" value="PPM-type_phosphatase-like_dom"/>
</dbReference>
<evidence type="ECO:0000259" key="3">
    <source>
        <dbReference type="PROSITE" id="PS51746"/>
    </source>
</evidence>
<dbReference type="SMART" id="SM00332">
    <property type="entry name" value="PP2Cc"/>
    <property type="match status" value="1"/>
</dbReference>
<dbReference type="PANTHER" id="PTHR12320">
    <property type="entry name" value="PROTEIN PHOSPHATASE 2C"/>
    <property type="match status" value="1"/>
</dbReference>
<keyword evidence="1" id="KW-0460">Magnesium</keyword>